<evidence type="ECO:0000313" key="2">
    <source>
        <dbReference type="EMBL" id="SEN95020.1"/>
    </source>
</evidence>
<sequence>MNLYGYLYLMKLIPQKSVLFKWLFTAVLILGFFTFSGFTIQTTNRFNKPDITLVTGNVTKTSRSISYKAASKIGNQPASSGLIPGYCNFQILSLLHSWEACIEIKQSSRLFITIKAFKNFSFIRAYCLASGDDLPFIA</sequence>
<dbReference type="STRING" id="551995.SAMN05192574_104717"/>
<accession>A0A1H8KQ47</accession>
<protein>
    <submittedName>
        <fullName evidence="2">Uncharacterized protein</fullName>
    </submittedName>
</protein>
<dbReference type="Proteomes" id="UP000198942">
    <property type="component" value="Unassembled WGS sequence"/>
</dbReference>
<keyword evidence="1" id="KW-0812">Transmembrane</keyword>
<keyword evidence="3" id="KW-1185">Reference proteome</keyword>
<dbReference type="EMBL" id="FOCL01000004">
    <property type="protein sequence ID" value="SEN95020.1"/>
    <property type="molecule type" value="Genomic_DNA"/>
</dbReference>
<keyword evidence="1" id="KW-0472">Membrane</keyword>
<proteinExistence type="predicted"/>
<name>A0A1H8KQ47_9SPHI</name>
<keyword evidence="1" id="KW-1133">Transmembrane helix</keyword>
<organism evidence="2 3">
    <name type="scientific">Mucilaginibacter gossypiicola</name>
    <dbReference type="NCBI Taxonomy" id="551995"/>
    <lineage>
        <taxon>Bacteria</taxon>
        <taxon>Pseudomonadati</taxon>
        <taxon>Bacteroidota</taxon>
        <taxon>Sphingobacteriia</taxon>
        <taxon>Sphingobacteriales</taxon>
        <taxon>Sphingobacteriaceae</taxon>
        <taxon>Mucilaginibacter</taxon>
    </lineage>
</organism>
<dbReference type="AlphaFoldDB" id="A0A1H8KQ47"/>
<feature type="transmembrane region" description="Helical" evidence="1">
    <location>
        <begin position="20"/>
        <end position="40"/>
    </location>
</feature>
<evidence type="ECO:0000313" key="3">
    <source>
        <dbReference type="Proteomes" id="UP000198942"/>
    </source>
</evidence>
<gene>
    <name evidence="2" type="ORF">SAMN05192574_104717</name>
</gene>
<evidence type="ECO:0000256" key="1">
    <source>
        <dbReference type="SAM" id="Phobius"/>
    </source>
</evidence>
<reference evidence="3" key="1">
    <citation type="submission" date="2016-10" db="EMBL/GenBank/DDBJ databases">
        <authorList>
            <person name="Varghese N."/>
            <person name="Submissions S."/>
        </authorList>
    </citation>
    <scope>NUCLEOTIDE SEQUENCE [LARGE SCALE GENOMIC DNA]</scope>
    <source>
        <strain evidence="3">Gh-48</strain>
    </source>
</reference>